<dbReference type="PIRSF" id="PIRSF000714">
    <property type="entry name" value="HIT"/>
    <property type="match status" value="1"/>
</dbReference>
<evidence type="ECO:0000259" key="1">
    <source>
        <dbReference type="PROSITE" id="PS51084"/>
    </source>
</evidence>
<dbReference type="InterPro" id="IPR036265">
    <property type="entry name" value="HIT-like_sf"/>
</dbReference>
<evidence type="ECO:0000313" key="2">
    <source>
        <dbReference type="EMBL" id="VAW66863.1"/>
    </source>
</evidence>
<dbReference type="InterPro" id="IPR011146">
    <property type="entry name" value="HIT-like"/>
</dbReference>
<name>A0A3B0XS10_9ZZZZ</name>
<organism evidence="2">
    <name type="scientific">hydrothermal vent metagenome</name>
    <dbReference type="NCBI Taxonomy" id="652676"/>
    <lineage>
        <taxon>unclassified sequences</taxon>
        <taxon>metagenomes</taxon>
        <taxon>ecological metagenomes</taxon>
    </lineage>
</organism>
<dbReference type="AlphaFoldDB" id="A0A3B0XS10"/>
<proteinExistence type="predicted"/>
<accession>A0A3B0XS10</accession>
<dbReference type="SUPFAM" id="SSF54197">
    <property type="entry name" value="HIT-like"/>
    <property type="match status" value="1"/>
</dbReference>
<dbReference type="GO" id="GO:0016787">
    <property type="term" value="F:hydrolase activity"/>
    <property type="evidence" value="ECO:0007669"/>
    <property type="project" value="UniProtKB-KW"/>
</dbReference>
<dbReference type="InterPro" id="IPR026026">
    <property type="entry name" value="HIT_Hint"/>
</dbReference>
<sequence>MPFTLHPQLQQDCYTLGALNECTLLLHKNALVPWFILVPHTQVNEVFKLEPPQQTQIQSTLNLLAHFVEKEFTTDKLNIATIGNIVPQLHVHIIGRFKNDFCWPNPVWGQADSTSYAPDDVQRISKNIAKQLEDFQPINNVA</sequence>
<protein>
    <submittedName>
        <fullName evidence="2">Diadenosine tetraphosphate (Ap4A) hydrolase and other HIT family hydrolases</fullName>
    </submittedName>
</protein>
<dbReference type="PROSITE" id="PS51084">
    <property type="entry name" value="HIT_2"/>
    <property type="match status" value="1"/>
</dbReference>
<reference evidence="2" key="1">
    <citation type="submission" date="2018-06" db="EMBL/GenBank/DDBJ databases">
        <authorList>
            <person name="Zhirakovskaya E."/>
        </authorList>
    </citation>
    <scope>NUCLEOTIDE SEQUENCE</scope>
</reference>
<dbReference type="Pfam" id="PF01230">
    <property type="entry name" value="HIT"/>
    <property type="match status" value="1"/>
</dbReference>
<keyword evidence="2" id="KW-0378">Hydrolase</keyword>
<gene>
    <name evidence="2" type="ORF">MNBD_GAMMA08-2191</name>
</gene>
<dbReference type="Gene3D" id="3.30.428.10">
    <property type="entry name" value="HIT-like"/>
    <property type="match status" value="1"/>
</dbReference>
<dbReference type="EMBL" id="UOFH01000362">
    <property type="protein sequence ID" value="VAW66863.1"/>
    <property type="molecule type" value="Genomic_DNA"/>
</dbReference>
<feature type="domain" description="HIT" evidence="1">
    <location>
        <begin position="2"/>
        <end position="103"/>
    </location>
</feature>